<name>A0A1L7XET0_9HELO</name>
<sequence length="203" mass="22495">MTANERNTIPYPNFCLLIKPQPQGHSPPRIDAFNLHTPALNSILLGPPDVLSNPLGAGSPQTLNFESRNLKFCACDCVPQYAQALPGMTQTSCPLPAQVGHLTPVICDFVNIQDCEMRRRKSSLTGAYFTLGLGAGGKALWECVSRPLSDPLTPSSFELQAMIEFAEWSLKPAGLLIWRRYSEDFLNFENEENERVELRVDTA</sequence>
<gene>
    <name evidence="1" type="ORF">PAC_13431</name>
</gene>
<evidence type="ECO:0000313" key="2">
    <source>
        <dbReference type="Proteomes" id="UP000184330"/>
    </source>
</evidence>
<evidence type="ECO:0000313" key="1">
    <source>
        <dbReference type="EMBL" id="CZR63534.1"/>
    </source>
</evidence>
<dbReference type="Proteomes" id="UP000184330">
    <property type="component" value="Unassembled WGS sequence"/>
</dbReference>
<organism evidence="1 2">
    <name type="scientific">Phialocephala subalpina</name>
    <dbReference type="NCBI Taxonomy" id="576137"/>
    <lineage>
        <taxon>Eukaryota</taxon>
        <taxon>Fungi</taxon>
        <taxon>Dikarya</taxon>
        <taxon>Ascomycota</taxon>
        <taxon>Pezizomycotina</taxon>
        <taxon>Leotiomycetes</taxon>
        <taxon>Helotiales</taxon>
        <taxon>Mollisiaceae</taxon>
        <taxon>Phialocephala</taxon>
        <taxon>Phialocephala fortinii species complex</taxon>
    </lineage>
</organism>
<dbReference type="AlphaFoldDB" id="A0A1L7XET0"/>
<proteinExistence type="predicted"/>
<reference evidence="1 2" key="1">
    <citation type="submission" date="2016-03" db="EMBL/GenBank/DDBJ databases">
        <authorList>
            <person name="Ploux O."/>
        </authorList>
    </citation>
    <scope>NUCLEOTIDE SEQUENCE [LARGE SCALE GENOMIC DNA]</scope>
    <source>
        <strain evidence="1 2">UAMH 11012</strain>
    </source>
</reference>
<dbReference type="EMBL" id="FJOG01000024">
    <property type="protein sequence ID" value="CZR63534.1"/>
    <property type="molecule type" value="Genomic_DNA"/>
</dbReference>
<accession>A0A1L7XET0</accession>
<protein>
    <submittedName>
        <fullName evidence="1">Uncharacterized protein</fullName>
    </submittedName>
</protein>
<keyword evidence="2" id="KW-1185">Reference proteome</keyword>